<keyword evidence="2" id="KW-1185">Reference proteome</keyword>
<protein>
    <submittedName>
        <fullName evidence="1">DUF721 domain-containing protein</fullName>
    </submittedName>
</protein>
<accession>A0ABT6FJ82</accession>
<dbReference type="Proteomes" id="UP001216907">
    <property type="component" value="Unassembled WGS sequence"/>
</dbReference>
<evidence type="ECO:0000313" key="2">
    <source>
        <dbReference type="Proteomes" id="UP001216907"/>
    </source>
</evidence>
<organism evidence="1 2">
    <name type="scientific">Paludisphaera mucosa</name>
    <dbReference type="NCBI Taxonomy" id="3030827"/>
    <lineage>
        <taxon>Bacteria</taxon>
        <taxon>Pseudomonadati</taxon>
        <taxon>Planctomycetota</taxon>
        <taxon>Planctomycetia</taxon>
        <taxon>Isosphaerales</taxon>
        <taxon>Isosphaeraceae</taxon>
        <taxon>Paludisphaera</taxon>
    </lineage>
</organism>
<proteinExistence type="predicted"/>
<name>A0ABT6FJ82_9BACT</name>
<reference evidence="1 2" key="1">
    <citation type="submission" date="2023-03" db="EMBL/GenBank/DDBJ databases">
        <title>Paludisphaera mucosa sp. nov. a novel planctomycete from northern fen.</title>
        <authorList>
            <person name="Ivanova A."/>
        </authorList>
    </citation>
    <scope>NUCLEOTIDE SEQUENCE [LARGE SCALE GENOMIC DNA]</scope>
    <source>
        <strain evidence="1 2">Pla2</strain>
    </source>
</reference>
<comment type="caution">
    <text evidence="1">The sequence shown here is derived from an EMBL/GenBank/DDBJ whole genome shotgun (WGS) entry which is preliminary data.</text>
</comment>
<dbReference type="Pfam" id="PF05258">
    <property type="entry name" value="DciA"/>
    <property type="match status" value="1"/>
</dbReference>
<sequence>MPNPEHRGPRPLSDVLGELFALRGYGRIHAMLALQAAWDAAVGEAYRARTRLGEVRRGTLNVTVDHPALLEELSAYRKGELLQALRDACPGSKIEDLRFRIGSVDS</sequence>
<dbReference type="PANTHER" id="PTHR36456:SF1">
    <property type="entry name" value="UPF0232 PROTEIN SCO3875"/>
    <property type="match status" value="1"/>
</dbReference>
<dbReference type="EMBL" id="JARRAG010000002">
    <property type="protein sequence ID" value="MDG3007628.1"/>
    <property type="molecule type" value="Genomic_DNA"/>
</dbReference>
<dbReference type="InterPro" id="IPR007922">
    <property type="entry name" value="DciA-like"/>
</dbReference>
<evidence type="ECO:0000313" key="1">
    <source>
        <dbReference type="EMBL" id="MDG3007628.1"/>
    </source>
</evidence>
<dbReference type="RefSeq" id="WP_277863902.1">
    <property type="nucleotide sequence ID" value="NZ_JARRAG010000002.1"/>
</dbReference>
<gene>
    <name evidence="1" type="ORF">PZE19_28015</name>
</gene>
<dbReference type="PANTHER" id="PTHR36456">
    <property type="entry name" value="UPF0232 PROTEIN SCO3875"/>
    <property type="match status" value="1"/>
</dbReference>